<proteinExistence type="predicted"/>
<gene>
    <name evidence="1" type="ORF">AZE42_05962</name>
</gene>
<evidence type="ECO:0000313" key="2">
    <source>
        <dbReference type="Proteomes" id="UP000183567"/>
    </source>
</evidence>
<accession>A0A1J8QEZ6</accession>
<dbReference type="Proteomes" id="UP000183567">
    <property type="component" value="Unassembled WGS sequence"/>
</dbReference>
<dbReference type="EMBL" id="LVVM01004802">
    <property type="protein sequence ID" value="OJA12169.1"/>
    <property type="molecule type" value="Genomic_DNA"/>
</dbReference>
<name>A0A1J8QEZ6_9AGAM</name>
<keyword evidence="2" id="KW-1185">Reference proteome</keyword>
<dbReference type="OrthoDB" id="2690000at2759"/>
<reference evidence="1 2" key="1">
    <citation type="submission" date="2016-03" db="EMBL/GenBank/DDBJ databases">
        <title>Comparative genomics of the ectomycorrhizal sister species Rhizopogon vinicolor and Rhizopogon vesiculosus (Basidiomycota: Boletales) reveals a divergence of the mating type B locus.</title>
        <authorList>
            <person name="Mujic A.B."/>
            <person name="Kuo A."/>
            <person name="Tritt A."/>
            <person name="Lipzen A."/>
            <person name="Chen C."/>
            <person name="Johnson J."/>
            <person name="Sharma A."/>
            <person name="Barry K."/>
            <person name="Grigoriev I.V."/>
            <person name="Spatafora J.W."/>
        </authorList>
    </citation>
    <scope>NUCLEOTIDE SEQUENCE [LARGE SCALE GENOMIC DNA]</scope>
    <source>
        <strain evidence="1 2">AM-OR11-056</strain>
    </source>
</reference>
<protein>
    <submittedName>
        <fullName evidence="1">Uncharacterized protein</fullName>
    </submittedName>
</protein>
<evidence type="ECO:0000313" key="1">
    <source>
        <dbReference type="EMBL" id="OJA12169.1"/>
    </source>
</evidence>
<sequence>MPKTEYDGYIKELNTIAKYDGAKATAKYAADEIPALDTLSSLPRFSALPSKDMRFIASSLAAVYHDCTPISDWDENDYTYIGVIAAEMNAGNIQLDMLKWQGAGSESTKAQRFVAQALAAHMKVERGAASERALKDGQDVDEVHAELDNDHGFLLSILDLGNKANPLSTYV</sequence>
<organism evidence="1 2">
    <name type="scientific">Rhizopogon vesiculosus</name>
    <dbReference type="NCBI Taxonomy" id="180088"/>
    <lineage>
        <taxon>Eukaryota</taxon>
        <taxon>Fungi</taxon>
        <taxon>Dikarya</taxon>
        <taxon>Basidiomycota</taxon>
        <taxon>Agaricomycotina</taxon>
        <taxon>Agaricomycetes</taxon>
        <taxon>Agaricomycetidae</taxon>
        <taxon>Boletales</taxon>
        <taxon>Suillineae</taxon>
        <taxon>Rhizopogonaceae</taxon>
        <taxon>Rhizopogon</taxon>
    </lineage>
</organism>
<dbReference type="AlphaFoldDB" id="A0A1J8QEZ6"/>
<comment type="caution">
    <text evidence="1">The sequence shown here is derived from an EMBL/GenBank/DDBJ whole genome shotgun (WGS) entry which is preliminary data.</text>
</comment>